<reference evidence="6" key="1">
    <citation type="journal article" date="2017" name="Proc. Natl. Acad. Sci. U.S.A.">
        <title>Simulation of Deepwater Horizon oil plume reveals substrate specialization within a complex community of hydrocarbon-degraders.</title>
        <authorList>
            <person name="Hu P."/>
            <person name="Dubinsky E.A."/>
            <person name="Probst A.J."/>
            <person name="Wang J."/>
            <person name="Sieber C.M.K."/>
            <person name="Tom L.M."/>
            <person name="Gardinali P."/>
            <person name="Banfield J.F."/>
            <person name="Atlas R.M."/>
            <person name="Andersen G.L."/>
        </authorList>
    </citation>
    <scope>NUCLEOTIDE SEQUENCE [LARGE SCALE GENOMIC DNA]</scope>
</reference>
<sequence length="391" mass="45427">MPKNSPDIDLSKFQDVLDIDANIHRIVKNLELLAYINPLNISQERKEFFKSKYIHEPQFKYRKLKFKPYKLHRMFFSQRLERIEDDDIRSLYKDIIYTYSGLVQCIETIREPSSKFYFNSLRFFGTPTEKMVENAKFILHFKDEPLTEIKHQAVLSTEEAEAFFIKYRELYDFDFDIKTSSAMSAAAMVSNKDKSLILKKGHLYSQHELNVLAHHEIGVHLVTTFNAIEQPLKIFSNGFPNNVETQEGLAVMSEYMSGNLTLSRLKELAYRVIATDSLIKGYSFADTFDLIHGQYKLDRDRAFNITLRTHRGGGFTKDALYLSGLKKVYDLHKSNTSFDNMILGKCSLEYNNIIEKMKELRLVSPATHHAKSFDAQLNNNPTIDFILGHLK</sequence>
<dbReference type="GO" id="GO:0008237">
    <property type="term" value="F:metallopeptidase activity"/>
    <property type="evidence" value="ECO:0007669"/>
    <property type="project" value="UniProtKB-KW"/>
</dbReference>
<organism evidence="5 6">
    <name type="scientific">Nonlabens dokdonensis</name>
    <dbReference type="NCBI Taxonomy" id="328515"/>
    <lineage>
        <taxon>Bacteria</taxon>
        <taxon>Pseudomonadati</taxon>
        <taxon>Bacteroidota</taxon>
        <taxon>Flavobacteriia</taxon>
        <taxon>Flavobacteriales</taxon>
        <taxon>Flavobacteriaceae</taxon>
        <taxon>Nonlabens</taxon>
    </lineage>
</organism>
<evidence type="ECO:0000256" key="2">
    <source>
        <dbReference type="ARBA" id="ARBA00022670"/>
    </source>
</evidence>
<dbReference type="InterPro" id="IPR012548">
    <property type="entry name" value="MATCAP"/>
</dbReference>
<evidence type="ECO:0000256" key="4">
    <source>
        <dbReference type="ARBA" id="ARBA00023049"/>
    </source>
</evidence>
<comment type="caution">
    <text evidence="5">The sequence shown here is derived from an EMBL/GenBank/DDBJ whole genome shotgun (WGS) entry which is preliminary data.</text>
</comment>
<evidence type="ECO:0000256" key="3">
    <source>
        <dbReference type="ARBA" id="ARBA00022801"/>
    </source>
</evidence>
<comment type="cofactor">
    <cofactor evidence="1">
        <name>Zn(2+)</name>
        <dbReference type="ChEBI" id="CHEBI:29105"/>
    </cofactor>
</comment>
<evidence type="ECO:0000313" key="6">
    <source>
        <dbReference type="Proteomes" id="UP000196102"/>
    </source>
</evidence>
<evidence type="ECO:0000313" key="5">
    <source>
        <dbReference type="EMBL" id="OUS14598.1"/>
    </source>
</evidence>
<keyword evidence="3" id="KW-0378">Hydrolase</keyword>
<accession>A0A1Z8AWL5</accession>
<gene>
    <name evidence="5" type="ORF">A9Q93_07460</name>
</gene>
<evidence type="ECO:0008006" key="7">
    <source>
        <dbReference type="Google" id="ProtNLM"/>
    </source>
</evidence>
<dbReference type="Proteomes" id="UP000196102">
    <property type="component" value="Unassembled WGS sequence"/>
</dbReference>
<dbReference type="GO" id="GO:0006508">
    <property type="term" value="P:proteolysis"/>
    <property type="evidence" value="ECO:0007669"/>
    <property type="project" value="UniProtKB-KW"/>
</dbReference>
<keyword evidence="4" id="KW-0482">Metalloprotease</keyword>
<protein>
    <recommendedName>
        <fullName evidence="7">DUF1704 domain containing protein</fullName>
    </recommendedName>
</protein>
<dbReference type="EMBL" id="MAAX01000117">
    <property type="protein sequence ID" value="OUS14598.1"/>
    <property type="molecule type" value="Genomic_DNA"/>
</dbReference>
<dbReference type="AlphaFoldDB" id="A0A1Z8AWL5"/>
<evidence type="ECO:0000256" key="1">
    <source>
        <dbReference type="ARBA" id="ARBA00001947"/>
    </source>
</evidence>
<dbReference type="GO" id="GO:0080164">
    <property type="term" value="P:regulation of nitric oxide metabolic process"/>
    <property type="evidence" value="ECO:0007669"/>
    <property type="project" value="TreeGrafter"/>
</dbReference>
<dbReference type="SMART" id="SM01154">
    <property type="entry name" value="DUF1704"/>
    <property type="match status" value="1"/>
</dbReference>
<keyword evidence="2" id="KW-0645">Protease</keyword>
<dbReference type="PANTHER" id="PTHR31817:SF0">
    <property type="entry name" value="CHROMOSOME UNDETERMINED SCAFFOLD_67, WHOLE GENOME SHOTGUN SEQUENCE"/>
    <property type="match status" value="1"/>
</dbReference>
<proteinExistence type="predicted"/>
<name>A0A1Z8AWL5_9FLAO</name>
<dbReference type="PANTHER" id="PTHR31817">
    <property type="match status" value="1"/>
</dbReference>
<dbReference type="Pfam" id="PF08014">
    <property type="entry name" value="MATCAP"/>
    <property type="match status" value="1"/>
</dbReference>